<dbReference type="Pfam" id="PF02321">
    <property type="entry name" value="OEP"/>
    <property type="match status" value="1"/>
</dbReference>
<evidence type="ECO:0000256" key="5">
    <source>
        <dbReference type="ARBA" id="ARBA00022692"/>
    </source>
</evidence>
<evidence type="ECO:0000256" key="2">
    <source>
        <dbReference type="ARBA" id="ARBA00007613"/>
    </source>
</evidence>
<evidence type="ECO:0000313" key="10">
    <source>
        <dbReference type="EMBL" id="MFD0964786.1"/>
    </source>
</evidence>
<dbReference type="Gene3D" id="1.20.1600.10">
    <property type="entry name" value="Outer membrane efflux proteins (OEP)"/>
    <property type="match status" value="1"/>
</dbReference>
<feature type="signal peptide" evidence="9">
    <location>
        <begin position="1"/>
        <end position="23"/>
    </location>
</feature>
<dbReference type="EMBL" id="JBHTJM010000010">
    <property type="protein sequence ID" value="MFD0964786.1"/>
    <property type="molecule type" value="Genomic_DNA"/>
</dbReference>
<comment type="similarity">
    <text evidence="2">Belongs to the outer membrane factor (OMF) (TC 1.B.17) family.</text>
</comment>
<evidence type="ECO:0000256" key="4">
    <source>
        <dbReference type="ARBA" id="ARBA00022452"/>
    </source>
</evidence>
<gene>
    <name evidence="10" type="ORF">ACFQ1O_12295</name>
</gene>
<organism evidence="10 11">
    <name type="scientific">Pseudofulvibacter geojedonensis</name>
    <dbReference type="NCBI Taxonomy" id="1123758"/>
    <lineage>
        <taxon>Bacteria</taxon>
        <taxon>Pseudomonadati</taxon>
        <taxon>Bacteroidota</taxon>
        <taxon>Flavobacteriia</taxon>
        <taxon>Flavobacteriales</taxon>
        <taxon>Flavobacteriaceae</taxon>
        <taxon>Pseudofulvibacter</taxon>
    </lineage>
</organism>
<accession>A0ABW3I4I4</accession>
<dbReference type="PANTHER" id="PTHR30026">
    <property type="entry name" value="OUTER MEMBRANE PROTEIN TOLC"/>
    <property type="match status" value="1"/>
</dbReference>
<keyword evidence="4" id="KW-1134">Transmembrane beta strand</keyword>
<reference evidence="11" key="1">
    <citation type="journal article" date="2019" name="Int. J. Syst. Evol. Microbiol.">
        <title>The Global Catalogue of Microorganisms (GCM) 10K type strain sequencing project: providing services to taxonomists for standard genome sequencing and annotation.</title>
        <authorList>
            <consortium name="The Broad Institute Genomics Platform"/>
            <consortium name="The Broad Institute Genome Sequencing Center for Infectious Disease"/>
            <person name="Wu L."/>
            <person name="Ma J."/>
        </authorList>
    </citation>
    <scope>NUCLEOTIDE SEQUENCE [LARGE SCALE GENOMIC DNA]</scope>
    <source>
        <strain evidence="11">CCUG 62114</strain>
    </source>
</reference>
<comment type="subcellular location">
    <subcellularLocation>
        <location evidence="1">Cell outer membrane</location>
    </subcellularLocation>
</comment>
<feature type="chain" id="PRO_5046518708" evidence="9">
    <location>
        <begin position="24"/>
        <end position="472"/>
    </location>
</feature>
<evidence type="ECO:0000313" key="11">
    <source>
        <dbReference type="Proteomes" id="UP001596997"/>
    </source>
</evidence>
<protein>
    <submittedName>
        <fullName evidence="10">TolC family protein</fullName>
    </submittedName>
</protein>
<evidence type="ECO:0000256" key="7">
    <source>
        <dbReference type="ARBA" id="ARBA00023237"/>
    </source>
</evidence>
<keyword evidence="8" id="KW-0175">Coiled coil</keyword>
<keyword evidence="6" id="KW-0472">Membrane</keyword>
<feature type="coiled-coil region" evidence="8">
    <location>
        <begin position="380"/>
        <end position="414"/>
    </location>
</feature>
<keyword evidence="7" id="KW-0998">Cell outer membrane</keyword>
<evidence type="ECO:0000256" key="8">
    <source>
        <dbReference type="SAM" id="Coils"/>
    </source>
</evidence>
<evidence type="ECO:0000256" key="6">
    <source>
        <dbReference type="ARBA" id="ARBA00023136"/>
    </source>
</evidence>
<sequence length="472" mass="54931">MNQIKNKIAFFVLVVSCFFSSWSQDMTKNELTYEEFLAYVKKYHPVIKQSNITVTEAESKLLKNRGATDPTLEFNYDDKEFKSSNYWNKFNTTFKVPTILGVDLKVDYQQNRGDFVNPELLVPEDGLYSAGVSIDLARGLLMNERLANIRKGKYFVKQSLENQKLLVNKIIFEASIAYFAWLRYHNEELIYQDYLRSSKIRLESIERSVELGDKPKIDITEARIAYQTVLLDLQKISLSKVKARLQVSNYLWFDSLPLEIFKEVFPVTSDTEDIALALNINNLLSNEISVANHPKIKSVEYKSMALEQDYRLKKNLMLPKLEISYSFLNSNTNHFNAINNNNYKGFISLKQSIFMRKQRAELKLSKLKLTDIELEKSIIKLNIENKIIATQEQLRSYQEQNDLYKDLILDYERMLNAENKRFEIGESSLFLVNSREQKLFNAKIKGNELRIAYLKTILQFFNVLGGTANLTS</sequence>
<comment type="caution">
    <text evidence="10">The sequence shown here is derived from an EMBL/GenBank/DDBJ whole genome shotgun (WGS) entry which is preliminary data.</text>
</comment>
<dbReference type="PANTHER" id="PTHR30026:SF20">
    <property type="entry name" value="OUTER MEMBRANE PROTEIN TOLC"/>
    <property type="match status" value="1"/>
</dbReference>
<evidence type="ECO:0000256" key="1">
    <source>
        <dbReference type="ARBA" id="ARBA00004442"/>
    </source>
</evidence>
<dbReference type="InterPro" id="IPR003423">
    <property type="entry name" value="OMP_efflux"/>
</dbReference>
<dbReference type="InterPro" id="IPR051906">
    <property type="entry name" value="TolC-like"/>
</dbReference>
<evidence type="ECO:0000256" key="9">
    <source>
        <dbReference type="SAM" id="SignalP"/>
    </source>
</evidence>
<evidence type="ECO:0000256" key="3">
    <source>
        <dbReference type="ARBA" id="ARBA00022448"/>
    </source>
</evidence>
<dbReference type="SUPFAM" id="SSF56954">
    <property type="entry name" value="Outer membrane efflux proteins (OEP)"/>
    <property type="match status" value="1"/>
</dbReference>
<keyword evidence="3" id="KW-0813">Transport</keyword>
<keyword evidence="5" id="KW-0812">Transmembrane</keyword>
<name>A0ABW3I4I4_9FLAO</name>
<keyword evidence="11" id="KW-1185">Reference proteome</keyword>
<dbReference type="Proteomes" id="UP001596997">
    <property type="component" value="Unassembled WGS sequence"/>
</dbReference>
<keyword evidence="9" id="KW-0732">Signal</keyword>
<proteinExistence type="inferred from homology"/>